<protein>
    <submittedName>
        <fullName evidence="1">Uncharacterized protein</fullName>
    </submittedName>
</protein>
<dbReference type="HOGENOM" id="CLU_2157965_0_0_1"/>
<organism evidence="1 2">
    <name type="scientific">Botryobasidium botryosum (strain FD-172 SS1)</name>
    <dbReference type="NCBI Taxonomy" id="930990"/>
    <lineage>
        <taxon>Eukaryota</taxon>
        <taxon>Fungi</taxon>
        <taxon>Dikarya</taxon>
        <taxon>Basidiomycota</taxon>
        <taxon>Agaricomycotina</taxon>
        <taxon>Agaricomycetes</taxon>
        <taxon>Cantharellales</taxon>
        <taxon>Botryobasidiaceae</taxon>
        <taxon>Botryobasidium</taxon>
    </lineage>
</organism>
<evidence type="ECO:0000313" key="2">
    <source>
        <dbReference type="Proteomes" id="UP000027195"/>
    </source>
</evidence>
<accession>A0A067LVT2</accession>
<dbReference type="EMBL" id="KL198139">
    <property type="protein sequence ID" value="KDQ06360.1"/>
    <property type="molecule type" value="Genomic_DNA"/>
</dbReference>
<proteinExistence type="predicted"/>
<dbReference type="Proteomes" id="UP000027195">
    <property type="component" value="Unassembled WGS sequence"/>
</dbReference>
<gene>
    <name evidence="1" type="ORF">BOTBODRAFT_181646</name>
</gene>
<name>A0A067LVT2_BOTB1</name>
<reference evidence="2" key="1">
    <citation type="journal article" date="2014" name="Proc. Natl. Acad. Sci. U.S.A.">
        <title>Extensive sampling of basidiomycete genomes demonstrates inadequacy of the white-rot/brown-rot paradigm for wood decay fungi.</title>
        <authorList>
            <person name="Riley R."/>
            <person name="Salamov A.A."/>
            <person name="Brown D.W."/>
            <person name="Nagy L.G."/>
            <person name="Floudas D."/>
            <person name="Held B.W."/>
            <person name="Levasseur A."/>
            <person name="Lombard V."/>
            <person name="Morin E."/>
            <person name="Otillar R."/>
            <person name="Lindquist E.A."/>
            <person name="Sun H."/>
            <person name="LaButti K.M."/>
            <person name="Schmutz J."/>
            <person name="Jabbour D."/>
            <person name="Luo H."/>
            <person name="Baker S.E."/>
            <person name="Pisabarro A.G."/>
            <person name="Walton J.D."/>
            <person name="Blanchette R.A."/>
            <person name="Henrissat B."/>
            <person name="Martin F."/>
            <person name="Cullen D."/>
            <person name="Hibbett D.S."/>
            <person name="Grigoriev I.V."/>
        </authorList>
    </citation>
    <scope>NUCLEOTIDE SEQUENCE [LARGE SCALE GENOMIC DNA]</scope>
    <source>
        <strain evidence="2">FD-172 SS1</strain>
    </source>
</reference>
<evidence type="ECO:0000313" key="1">
    <source>
        <dbReference type="EMBL" id="KDQ06360.1"/>
    </source>
</evidence>
<keyword evidence="2" id="KW-1185">Reference proteome</keyword>
<dbReference type="AlphaFoldDB" id="A0A067LVT2"/>
<sequence>MPHHYPTPSLLLRLHRPPCVYRVTIAVLALPFPPTAPLSSSSHIYRRRSVACLRHSHRVVMPATALLARIPTSRHRVPAVPLGHTIPCAPNRLTPYSRLLSPSCPPISFFC</sequence>
<dbReference type="InParanoid" id="A0A067LVT2"/>